<dbReference type="PANTHER" id="PTHR34580">
    <property type="match status" value="1"/>
</dbReference>
<keyword evidence="2" id="KW-0238">DNA-binding</keyword>
<dbReference type="PROSITE" id="PS00894">
    <property type="entry name" value="HTH_DEOR_1"/>
    <property type="match status" value="1"/>
</dbReference>
<gene>
    <name evidence="6" type="ORF">SLA_1140</name>
</gene>
<dbReference type="RefSeq" id="WP_359885390.1">
    <property type="nucleotide sequence ID" value="NZ_JBEYHT010000094.1"/>
</dbReference>
<dbReference type="SUPFAM" id="SSF46785">
    <property type="entry name" value="Winged helix' DNA-binding domain"/>
    <property type="match status" value="1"/>
</dbReference>
<organism evidence="6 7">
    <name type="scientific">Streptomyces laurentii</name>
    <dbReference type="NCBI Taxonomy" id="39478"/>
    <lineage>
        <taxon>Bacteria</taxon>
        <taxon>Bacillati</taxon>
        <taxon>Actinomycetota</taxon>
        <taxon>Actinomycetes</taxon>
        <taxon>Kitasatosporales</taxon>
        <taxon>Streptomycetaceae</taxon>
        <taxon>Streptomyces</taxon>
    </lineage>
</organism>
<protein>
    <submittedName>
        <fullName evidence="6">DeoR family transcriptional regulator</fullName>
    </submittedName>
</protein>
<dbReference type="InterPro" id="IPR028349">
    <property type="entry name" value="PafC-like"/>
</dbReference>
<dbReference type="Gene3D" id="1.10.10.10">
    <property type="entry name" value="Winged helix-like DNA-binding domain superfamily/Winged helix DNA-binding domain"/>
    <property type="match status" value="1"/>
</dbReference>
<dbReference type="PROSITE" id="PS52050">
    <property type="entry name" value="WYL"/>
    <property type="match status" value="1"/>
</dbReference>
<dbReference type="Proteomes" id="UP000217676">
    <property type="component" value="Chromosome"/>
</dbReference>
<dbReference type="InterPro" id="IPR051534">
    <property type="entry name" value="CBASS_pafABC_assoc_protein"/>
</dbReference>
<dbReference type="EMBL" id="AP017424">
    <property type="protein sequence ID" value="BAU82083.1"/>
    <property type="molecule type" value="Genomic_DNA"/>
</dbReference>
<dbReference type="InterPro" id="IPR036388">
    <property type="entry name" value="WH-like_DNA-bd_sf"/>
</dbReference>
<dbReference type="AlphaFoldDB" id="A0A160NWI6"/>
<evidence type="ECO:0000313" key="6">
    <source>
        <dbReference type="EMBL" id="BAU82083.1"/>
    </source>
</evidence>
<dbReference type="Pfam" id="PF08279">
    <property type="entry name" value="HTH_11"/>
    <property type="match status" value="1"/>
</dbReference>
<dbReference type="InterPro" id="IPR026881">
    <property type="entry name" value="WYL_dom"/>
</dbReference>
<sequence length="349" mass="38275">MADTSARILRLLSLLEARTEWLGAGLATRLGVSARTLRRDVHTLRELGYPVEAVKGPGGGYRLGSGGKLPPLVLDDDQAIAIAIALQTAPATVVGIDDAVARALTTLRQVMPSRLRAASEAFELTALRNYWEFAAPPIGVATLQAVGAAIRTHRTLRFDYRSPDGRIPDPGEPDFTPPREVEPHHLVVWAGRWYLIASDRRTRKWGTYRVDRIAPRNPAGALFTPMPLTDEDLTRLVIQNPDRGDTVAQWPCRGSATIDLPASVVARWAPGGSVVEHIDEQRCTLTIGGWSWMGVAGLFVTFGSDLYDIEPDELGDALRELAARLRRSQTLTQREVPVRHSTNVPGQYT</sequence>
<evidence type="ECO:0000256" key="1">
    <source>
        <dbReference type="ARBA" id="ARBA00023015"/>
    </source>
</evidence>
<evidence type="ECO:0000259" key="5">
    <source>
        <dbReference type="Pfam" id="PF13280"/>
    </source>
</evidence>
<name>A0A160NWI6_STRLU</name>
<dbReference type="InterPro" id="IPR036390">
    <property type="entry name" value="WH_DNA-bd_sf"/>
</dbReference>
<evidence type="ECO:0000313" key="7">
    <source>
        <dbReference type="Proteomes" id="UP000217676"/>
    </source>
</evidence>
<dbReference type="InterPro" id="IPR018356">
    <property type="entry name" value="Tscrpt_reg_HTH_DeoR_CS"/>
</dbReference>
<keyword evidence="7" id="KW-1185">Reference proteome</keyword>
<accession>A0A160NWI6</accession>
<dbReference type="Pfam" id="PF13280">
    <property type="entry name" value="WYL"/>
    <property type="match status" value="1"/>
</dbReference>
<evidence type="ECO:0000256" key="2">
    <source>
        <dbReference type="ARBA" id="ARBA00023125"/>
    </source>
</evidence>
<evidence type="ECO:0000259" key="4">
    <source>
        <dbReference type="Pfam" id="PF08279"/>
    </source>
</evidence>
<evidence type="ECO:0000256" key="3">
    <source>
        <dbReference type="ARBA" id="ARBA00023163"/>
    </source>
</evidence>
<dbReference type="GO" id="GO:0003700">
    <property type="term" value="F:DNA-binding transcription factor activity"/>
    <property type="evidence" value="ECO:0007669"/>
    <property type="project" value="InterPro"/>
</dbReference>
<dbReference type="KEGG" id="slau:SLA_1140"/>
<dbReference type="PIRSF" id="PIRSF016838">
    <property type="entry name" value="PafC"/>
    <property type="match status" value="1"/>
</dbReference>
<dbReference type="GO" id="GO:0003677">
    <property type="term" value="F:DNA binding"/>
    <property type="evidence" value="ECO:0007669"/>
    <property type="project" value="UniProtKB-KW"/>
</dbReference>
<feature type="domain" description="Helix-turn-helix type 11" evidence="4">
    <location>
        <begin position="7"/>
        <end position="62"/>
    </location>
</feature>
<keyword evidence="1" id="KW-0805">Transcription regulation</keyword>
<feature type="domain" description="WYL" evidence="5">
    <location>
        <begin position="142"/>
        <end position="214"/>
    </location>
</feature>
<proteinExistence type="predicted"/>
<reference evidence="6 7" key="1">
    <citation type="journal article" date="2016" name="Genome Announc.">
        <title>Complete Genome Sequence of Thiostrepton-Producing Streptomyces laurentii ATCC 31255.</title>
        <authorList>
            <person name="Doi K."/>
            <person name="Fujino Y."/>
            <person name="Nagayoshi Y."/>
            <person name="Ohshima T."/>
            <person name="Ogata S."/>
        </authorList>
    </citation>
    <scope>NUCLEOTIDE SEQUENCE [LARGE SCALE GENOMIC DNA]</scope>
    <source>
        <strain evidence="6 7">ATCC 31255</strain>
    </source>
</reference>
<dbReference type="InterPro" id="IPR013196">
    <property type="entry name" value="HTH_11"/>
</dbReference>
<keyword evidence="3" id="KW-0804">Transcription</keyword>
<dbReference type="PANTHER" id="PTHR34580:SF3">
    <property type="entry name" value="PROTEIN PAFB"/>
    <property type="match status" value="1"/>
</dbReference>